<dbReference type="AlphaFoldDB" id="A0A6N8FBJ7"/>
<evidence type="ECO:0000256" key="1">
    <source>
        <dbReference type="SAM" id="MobiDB-lite"/>
    </source>
</evidence>
<keyword evidence="3" id="KW-1185">Reference proteome</keyword>
<reference evidence="2 3" key="1">
    <citation type="submission" date="2019-11" db="EMBL/GenBank/DDBJ databases">
        <authorList>
            <person name="Li X."/>
        </authorList>
    </citation>
    <scope>NUCLEOTIDE SEQUENCE [LARGE SCALE GENOMIC DNA]</scope>
    <source>
        <strain evidence="2 3">L9</strain>
    </source>
</reference>
<dbReference type="EMBL" id="WOCA01000001">
    <property type="protein sequence ID" value="MUK86920.1"/>
    <property type="molecule type" value="Genomic_DNA"/>
</dbReference>
<name>A0A6N8FBJ7_9BACI</name>
<proteinExistence type="predicted"/>
<dbReference type="Proteomes" id="UP000469125">
    <property type="component" value="Unassembled WGS sequence"/>
</dbReference>
<protein>
    <submittedName>
        <fullName evidence="2">Uncharacterized protein</fullName>
    </submittedName>
</protein>
<evidence type="ECO:0000313" key="3">
    <source>
        <dbReference type="Proteomes" id="UP000469125"/>
    </source>
</evidence>
<evidence type="ECO:0000313" key="2">
    <source>
        <dbReference type="EMBL" id="MUK86920.1"/>
    </source>
</evidence>
<accession>A0A6N8FBJ7</accession>
<dbReference type="RefSeq" id="WP_155666163.1">
    <property type="nucleotide sequence ID" value="NZ_WOCA01000001.1"/>
</dbReference>
<comment type="caution">
    <text evidence="2">The sequence shown here is derived from an EMBL/GenBank/DDBJ whole genome shotgun (WGS) entry which is preliminary data.</text>
</comment>
<gene>
    <name evidence="2" type="ORF">GMD78_00695</name>
</gene>
<sequence>MIPLFKGIVSSMVQLIEALVEFDYEEALKEEAKETEQGDSAFYNEEHPYIND</sequence>
<feature type="region of interest" description="Disordered" evidence="1">
    <location>
        <begin position="31"/>
        <end position="52"/>
    </location>
</feature>
<organism evidence="2 3">
    <name type="scientific">Ornithinibacillus caprae</name>
    <dbReference type="NCBI Taxonomy" id="2678566"/>
    <lineage>
        <taxon>Bacteria</taxon>
        <taxon>Bacillati</taxon>
        <taxon>Bacillota</taxon>
        <taxon>Bacilli</taxon>
        <taxon>Bacillales</taxon>
        <taxon>Bacillaceae</taxon>
        <taxon>Ornithinibacillus</taxon>
    </lineage>
</organism>